<feature type="chain" id="PRO_5014937531" evidence="1">
    <location>
        <begin position="25"/>
        <end position="129"/>
    </location>
</feature>
<sequence length="129" mass="14216">MKKFFVFTIFHIWASLTISGPTIAGGYECSFTTSCYEETGCLSKTLVVEVIDKLGKTADLVSPGNTFPMIKYEDEDDGIASGTVAYTSLLTMDSMYMLTIYPNQSSRLSVHAYLNDAYALQFRGTCAVK</sequence>
<evidence type="ECO:0000313" key="3">
    <source>
        <dbReference type="Proteomes" id="UP000234881"/>
    </source>
</evidence>
<accession>A0A2N5XVP1</accession>
<evidence type="ECO:0000313" key="2">
    <source>
        <dbReference type="EMBL" id="PLW78576.1"/>
    </source>
</evidence>
<keyword evidence="3" id="KW-1185">Reference proteome</keyword>
<reference evidence="2 3" key="1">
    <citation type="submission" date="2018-01" db="EMBL/GenBank/DDBJ databases">
        <title>The draft genome sequence of Cohaesibacter sp. H1304.</title>
        <authorList>
            <person name="Wang N.-N."/>
            <person name="Du Z.-J."/>
        </authorList>
    </citation>
    <scope>NUCLEOTIDE SEQUENCE [LARGE SCALE GENOMIC DNA]</scope>
    <source>
        <strain evidence="2 3">H1304</strain>
    </source>
</reference>
<protein>
    <submittedName>
        <fullName evidence="2">Uncharacterized protein</fullName>
    </submittedName>
</protein>
<feature type="signal peptide" evidence="1">
    <location>
        <begin position="1"/>
        <end position="24"/>
    </location>
</feature>
<comment type="caution">
    <text evidence="2">The sequence shown here is derived from an EMBL/GenBank/DDBJ whole genome shotgun (WGS) entry which is preliminary data.</text>
</comment>
<gene>
    <name evidence="2" type="ORF">C0081_03705</name>
</gene>
<evidence type="ECO:0000256" key="1">
    <source>
        <dbReference type="SAM" id="SignalP"/>
    </source>
</evidence>
<keyword evidence="1" id="KW-0732">Signal</keyword>
<dbReference type="Proteomes" id="UP000234881">
    <property type="component" value="Unassembled WGS sequence"/>
</dbReference>
<organism evidence="2 3">
    <name type="scientific">Cohaesibacter celericrescens</name>
    <dbReference type="NCBI Taxonomy" id="2067669"/>
    <lineage>
        <taxon>Bacteria</taxon>
        <taxon>Pseudomonadati</taxon>
        <taxon>Pseudomonadota</taxon>
        <taxon>Alphaproteobacteria</taxon>
        <taxon>Hyphomicrobiales</taxon>
        <taxon>Cohaesibacteraceae</taxon>
    </lineage>
</organism>
<dbReference type="EMBL" id="PKUQ01000003">
    <property type="protein sequence ID" value="PLW78576.1"/>
    <property type="molecule type" value="Genomic_DNA"/>
</dbReference>
<proteinExistence type="predicted"/>
<name>A0A2N5XVP1_9HYPH</name>
<dbReference type="AlphaFoldDB" id="A0A2N5XVP1"/>